<reference evidence="1" key="1">
    <citation type="submission" date="2014-09" db="EMBL/GenBank/DDBJ databases">
        <authorList>
            <person name="Magalhaes I.L.F."/>
            <person name="Oliveira U."/>
            <person name="Santos F.R."/>
            <person name="Vidigal T.H.D.A."/>
            <person name="Brescovit A.D."/>
            <person name="Santos A.J."/>
        </authorList>
    </citation>
    <scope>NUCLEOTIDE SEQUENCE</scope>
    <source>
        <tissue evidence="1">Shoot tissue taken approximately 20 cm above the soil surface</tissue>
    </source>
</reference>
<evidence type="ECO:0000313" key="1">
    <source>
        <dbReference type="EMBL" id="JAE23785.1"/>
    </source>
</evidence>
<dbReference type="EMBL" id="GBRH01174111">
    <property type="protein sequence ID" value="JAE23785.1"/>
    <property type="molecule type" value="Transcribed_RNA"/>
</dbReference>
<name>A0A0A9GF98_ARUDO</name>
<proteinExistence type="predicted"/>
<sequence length="50" mass="5788">MKGLYPQSRIIETNGSNSLAPRNEQELNIKILSYRNHCASSRLSRRRKPC</sequence>
<protein>
    <submittedName>
        <fullName evidence="1">Uncharacterized protein</fullName>
    </submittedName>
</protein>
<organism evidence="1">
    <name type="scientific">Arundo donax</name>
    <name type="common">Giant reed</name>
    <name type="synonym">Donax arundinaceus</name>
    <dbReference type="NCBI Taxonomy" id="35708"/>
    <lineage>
        <taxon>Eukaryota</taxon>
        <taxon>Viridiplantae</taxon>
        <taxon>Streptophyta</taxon>
        <taxon>Embryophyta</taxon>
        <taxon>Tracheophyta</taxon>
        <taxon>Spermatophyta</taxon>
        <taxon>Magnoliopsida</taxon>
        <taxon>Liliopsida</taxon>
        <taxon>Poales</taxon>
        <taxon>Poaceae</taxon>
        <taxon>PACMAD clade</taxon>
        <taxon>Arundinoideae</taxon>
        <taxon>Arundineae</taxon>
        <taxon>Arundo</taxon>
    </lineage>
</organism>
<accession>A0A0A9GF98</accession>
<dbReference type="AlphaFoldDB" id="A0A0A9GF98"/>
<reference evidence="1" key="2">
    <citation type="journal article" date="2015" name="Data Brief">
        <title>Shoot transcriptome of the giant reed, Arundo donax.</title>
        <authorList>
            <person name="Barrero R.A."/>
            <person name="Guerrero F.D."/>
            <person name="Moolhuijzen P."/>
            <person name="Goolsby J.A."/>
            <person name="Tidwell J."/>
            <person name="Bellgard S.E."/>
            <person name="Bellgard M.I."/>
        </authorList>
    </citation>
    <scope>NUCLEOTIDE SEQUENCE</scope>
    <source>
        <tissue evidence="1">Shoot tissue taken approximately 20 cm above the soil surface</tissue>
    </source>
</reference>